<sequence length="318" mass="36109">MKNVDLSIIVPFYNEKDNLPKLHQELLSTLAQTKLNCEVIYVNDGSLDQSENVLAGIVNKANEKILTRLVSLRRNFGQTAATSAGIDQAKGEFICLIDADLQNDPNDILLMLQKINDGFDIVIGWRKERRDNLLRSFLSKSANYLIQKIFNIPFHDLGCSLKLIRKDALSGLRLYGESHRILPLILYWRGAKTLEIVVNHRNRLAGKSKYGYSRIIKLIIDVITVKFLNSYGTKPAYVFGTIGILSNILGVILLAVVGYDKFVQGVYVHRNPLFLIASFLMLLGIQFLLMGLIAELLIRTYFETRNKTIYEIKKVNNF</sequence>
<dbReference type="CDD" id="cd04187">
    <property type="entry name" value="DPM1_like_bac"/>
    <property type="match status" value="1"/>
</dbReference>
<evidence type="ECO:0000256" key="4">
    <source>
        <dbReference type="ARBA" id="ARBA00022692"/>
    </source>
</evidence>
<dbReference type="PANTHER" id="PTHR48090:SF3">
    <property type="entry name" value="UNDECAPRENYL-PHOSPHATE 4-DEOXY-4-FORMAMIDO-L-ARABINOSE TRANSFERASE"/>
    <property type="match status" value="1"/>
</dbReference>
<dbReference type="EMBL" id="LBYB01000001">
    <property type="protein sequence ID" value="KKR42681.1"/>
    <property type="molecule type" value="Genomic_DNA"/>
</dbReference>
<evidence type="ECO:0000256" key="5">
    <source>
        <dbReference type="ARBA" id="ARBA00022985"/>
    </source>
</evidence>
<dbReference type="Pfam" id="PF00535">
    <property type="entry name" value="Glycos_transf_2"/>
    <property type="match status" value="1"/>
</dbReference>
<keyword evidence="2" id="KW-0328">Glycosyltransferase</keyword>
<keyword evidence="6 8" id="KW-1133">Transmembrane helix</keyword>
<comment type="caution">
    <text evidence="10">The sequence shown here is derived from an EMBL/GenBank/DDBJ whole genome shotgun (WGS) entry which is preliminary data.</text>
</comment>
<dbReference type="SUPFAM" id="SSF53448">
    <property type="entry name" value="Nucleotide-diphospho-sugar transferases"/>
    <property type="match status" value="1"/>
</dbReference>
<reference evidence="10 11" key="1">
    <citation type="journal article" date="2015" name="Nature">
        <title>rRNA introns, odd ribosomes, and small enigmatic genomes across a large radiation of phyla.</title>
        <authorList>
            <person name="Brown C.T."/>
            <person name="Hug L.A."/>
            <person name="Thomas B.C."/>
            <person name="Sharon I."/>
            <person name="Castelle C.J."/>
            <person name="Singh A."/>
            <person name="Wilkins M.J."/>
            <person name="Williams K.H."/>
            <person name="Banfield J.F."/>
        </authorList>
    </citation>
    <scope>NUCLEOTIDE SEQUENCE [LARGE SCALE GENOMIC DNA]</scope>
</reference>
<dbReference type="GO" id="GO:0005886">
    <property type="term" value="C:plasma membrane"/>
    <property type="evidence" value="ECO:0007669"/>
    <property type="project" value="TreeGrafter"/>
</dbReference>
<dbReference type="Proteomes" id="UP000034881">
    <property type="component" value="Unassembled WGS sequence"/>
</dbReference>
<keyword evidence="4 8" id="KW-0812">Transmembrane</keyword>
<dbReference type="AlphaFoldDB" id="A0A0G0QZ41"/>
<dbReference type="InterPro" id="IPR029044">
    <property type="entry name" value="Nucleotide-diphossugar_trans"/>
</dbReference>
<organism evidence="10 11">
    <name type="scientific">Candidatus Daviesbacteria bacterium GW2011_GWC2_40_12</name>
    <dbReference type="NCBI Taxonomy" id="1618431"/>
    <lineage>
        <taxon>Bacteria</taxon>
        <taxon>Candidatus Daviesiibacteriota</taxon>
    </lineage>
</organism>
<evidence type="ECO:0000256" key="3">
    <source>
        <dbReference type="ARBA" id="ARBA00022679"/>
    </source>
</evidence>
<name>A0A0G0QZ41_9BACT</name>
<proteinExistence type="predicted"/>
<dbReference type="PANTHER" id="PTHR48090">
    <property type="entry name" value="UNDECAPRENYL-PHOSPHATE 4-DEOXY-4-FORMAMIDO-L-ARABINOSE TRANSFERASE-RELATED"/>
    <property type="match status" value="1"/>
</dbReference>
<evidence type="ECO:0000259" key="9">
    <source>
        <dbReference type="Pfam" id="PF00535"/>
    </source>
</evidence>
<keyword evidence="1" id="KW-1003">Cell membrane</keyword>
<evidence type="ECO:0000256" key="7">
    <source>
        <dbReference type="ARBA" id="ARBA00023136"/>
    </source>
</evidence>
<dbReference type="InterPro" id="IPR050256">
    <property type="entry name" value="Glycosyltransferase_2"/>
</dbReference>
<keyword evidence="3" id="KW-0808">Transferase</keyword>
<feature type="transmembrane region" description="Helical" evidence="8">
    <location>
        <begin position="274"/>
        <end position="298"/>
    </location>
</feature>
<evidence type="ECO:0000256" key="8">
    <source>
        <dbReference type="SAM" id="Phobius"/>
    </source>
</evidence>
<evidence type="ECO:0000313" key="10">
    <source>
        <dbReference type="EMBL" id="KKR42681.1"/>
    </source>
</evidence>
<evidence type="ECO:0000256" key="1">
    <source>
        <dbReference type="ARBA" id="ARBA00022475"/>
    </source>
</evidence>
<gene>
    <name evidence="10" type="ORF">UT77_C0001G0132</name>
</gene>
<keyword evidence="7 8" id="KW-0472">Membrane</keyword>
<evidence type="ECO:0000256" key="2">
    <source>
        <dbReference type="ARBA" id="ARBA00022676"/>
    </source>
</evidence>
<feature type="domain" description="Glycosyltransferase 2-like" evidence="9">
    <location>
        <begin position="7"/>
        <end position="170"/>
    </location>
</feature>
<evidence type="ECO:0000256" key="6">
    <source>
        <dbReference type="ARBA" id="ARBA00022989"/>
    </source>
</evidence>
<dbReference type="Gene3D" id="3.90.550.10">
    <property type="entry name" value="Spore Coat Polysaccharide Biosynthesis Protein SpsA, Chain A"/>
    <property type="match status" value="1"/>
</dbReference>
<keyword evidence="5" id="KW-0448">Lipopolysaccharide biosynthesis</keyword>
<evidence type="ECO:0000313" key="11">
    <source>
        <dbReference type="Proteomes" id="UP000034881"/>
    </source>
</evidence>
<feature type="transmembrane region" description="Helical" evidence="8">
    <location>
        <begin position="236"/>
        <end position="259"/>
    </location>
</feature>
<accession>A0A0G0QZ41</accession>
<dbReference type="GO" id="GO:0099621">
    <property type="term" value="F:undecaprenyl-phosphate 4-deoxy-4-formamido-L-arabinose transferase activity"/>
    <property type="evidence" value="ECO:0007669"/>
    <property type="project" value="TreeGrafter"/>
</dbReference>
<protein>
    <recommendedName>
        <fullName evidence="9">Glycosyltransferase 2-like domain-containing protein</fullName>
    </recommendedName>
</protein>
<dbReference type="InterPro" id="IPR001173">
    <property type="entry name" value="Glyco_trans_2-like"/>
</dbReference>
<dbReference type="GO" id="GO:0009103">
    <property type="term" value="P:lipopolysaccharide biosynthetic process"/>
    <property type="evidence" value="ECO:0007669"/>
    <property type="project" value="UniProtKB-KW"/>
</dbReference>